<proteinExistence type="predicted"/>
<organism evidence="8 9">
    <name type="scientific">Drosophila guanche</name>
    <name type="common">Fruit fly</name>
    <dbReference type="NCBI Taxonomy" id="7266"/>
    <lineage>
        <taxon>Eukaryota</taxon>
        <taxon>Metazoa</taxon>
        <taxon>Ecdysozoa</taxon>
        <taxon>Arthropoda</taxon>
        <taxon>Hexapoda</taxon>
        <taxon>Insecta</taxon>
        <taxon>Pterygota</taxon>
        <taxon>Neoptera</taxon>
        <taxon>Endopterygota</taxon>
        <taxon>Diptera</taxon>
        <taxon>Brachycera</taxon>
        <taxon>Muscomorpha</taxon>
        <taxon>Ephydroidea</taxon>
        <taxon>Drosophilidae</taxon>
        <taxon>Drosophila</taxon>
        <taxon>Sophophora</taxon>
    </lineage>
</organism>
<evidence type="ECO:0000256" key="5">
    <source>
        <dbReference type="ARBA" id="ARBA00023180"/>
    </source>
</evidence>
<evidence type="ECO:0000256" key="3">
    <source>
        <dbReference type="ARBA" id="ARBA00022737"/>
    </source>
</evidence>
<dbReference type="OMA" id="PNENDCG"/>
<feature type="domain" description="Chitin-binding type-2" evidence="7">
    <location>
        <begin position="672"/>
        <end position="729"/>
    </location>
</feature>
<dbReference type="InterPro" id="IPR002557">
    <property type="entry name" value="Chitin-bd_dom"/>
</dbReference>
<protein>
    <submittedName>
        <fullName evidence="8">Blast:Multiple epidermal growth factor-like domains protein 6</fullName>
    </submittedName>
</protein>
<keyword evidence="3" id="KW-0677">Repeat</keyword>
<feature type="domain" description="Chitin-binding type-2" evidence="7">
    <location>
        <begin position="1997"/>
        <end position="2053"/>
    </location>
</feature>
<feature type="domain" description="Chitin-binding type-2" evidence="7">
    <location>
        <begin position="93"/>
        <end position="148"/>
    </location>
</feature>
<feature type="domain" description="Chitin-binding type-2" evidence="7">
    <location>
        <begin position="1461"/>
        <end position="1515"/>
    </location>
</feature>
<feature type="chain" id="PRO_5017446448" evidence="6">
    <location>
        <begin position="21"/>
        <end position="2127"/>
    </location>
</feature>
<feature type="domain" description="Chitin-binding type-2" evidence="7">
    <location>
        <begin position="1912"/>
        <end position="1958"/>
    </location>
</feature>
<dbReference type="GO" id="GO:0005576">
    <property type="term" value="C:extracellular region"/>
    <property type="evidence" value="ECO:0007669"/>
    <property type="project" value="InterPro"/>
</dbReference>
<dbReference type="InterPro" id="IPR036508">
    <property type="entry name" value="Chitin-bd_dom_sf"/>
</dbReference>
<dbReference type="Pfam" id="PF01607">
    <property type="entry name" value="CBM_14"/>
    <property type="match status" value="21"/>
</dbReference>
<feature type="domain" description="Chitin-binding type-2" evidence="7">
    <location>
        <begin position="150"/>
        <end position="207"/>
    </location>
</feature>
<evidence type="ECO:0000313" key="9">
    <source>
        <dbReference type="Proteomes" id="UP000268350"/>
    </source>
</evidence>
<evidence type="ECO:0000259" key="7">
    <source>
        <dbReference type="PROSITE" id="PS50940"/>
    </source>
</evidence>
<keyword evidence="1" id="KW-0147">Chitin-binding</keyword>
<dbReference type="Gene3D" id="2.170.140.10">
    <property type="entry name" value="Chitin binding domain"/>
    <property type="match status" value="15"/>
</dbReference>
<dbReference type="InterPro" id="IPR051940">
    <property type="entry name" value="Chitin_bind-dev_reg"/>
</dbReference>
<dbReference type="SUPFAM" id="SSF57625">
    <property type="entry name" value="Invertebrate chitin-binding proteins"/>
    <property type="match status" value="21"/>
</dbReference>
<dbReference type="PANTHER" id="PTHR23301">
    <property type="entry name" value="CHITIN BINDING PERITROPHIN-A"/>
    <property type="match status" value="1"/>
</dbReference>
<accession>A0A3B0K996</accession>
<feature type="domain" description="Chitin-binding type-2" evidence="7">
    <location>
        <begin position="635"/>
        <end position="670"/>
    </location>
</feature>
<gene>
    <name evidence="8" type="ORF">DGUA_6G014495</name>
</gene>
<feature type="domain" description="Chitin-binding type-2" evidence="7">
    <location>
        <begin position="1837"/>
        <end position="1893"/>
    </location>
</feature>
<keyword evidence="4" id="KW-1015">Disulfide bond</keyword>
<feature type="domain" description="Chitin-binding type-2" evidence="7">
    <location>
        <begin position="210"/>
        <end position="254"/>
    </location>
</feature>
<evidence type="ECO:0000313" key="8">
    <source>
        <dbReference type="EMBL" id="SPP84690.1"/>
    </source>
</evidence>
<evidence type="ECO:0000256" key="1">
    <source>
        <dbReference type="ARBA" id="ARBA00022669"/>
    </source>
</evidence>
<feature type="domain" description="Chitin-binding type-2" evidence="7">
    <location>
        <begin position="1644"/>
        <end position="1701"/>
    </location>
</feature>
<keyword evidence="5" id="KW-0325">Glycoprotein</keyword>
<feature type="domain" description="Chitin-binding type-2" evidence="7">
    <location>
        <begin position="310"/>
        <end position="368"/>
    </location>
</feature>
<evidence type="ECO:0000256" key="4">
    <source>
        <dbReference type="ARBA" id="ARBA00023157"/>
    </source>
</evidence>
<keyword evidence="2 6" id="KW-0732">Signal</keyword>
<feature type="domain" description="Chitin-binding type-2" evidence="7">
    <location>
        <begin position="1328"/>
        <end position="1383"/>
    </location>
</feature>
<dbReference type="Gene3D" id="3.20.20.80">
    <property type="entry name" value="Glycosidases"/>
    <property type="match status" value="1"/>
</dbReference>
<feature type="domain" description="Chitin-binding type-2" evidence="7">
    <location>
        <begin position="2059"/>
        <end position="2115"/>
    </location>
</feature>
<dbReference type="PANTHER" id="PTHR23301:SF0">
    <property type="entry name" value="CHITIN-BINDING TYPE-2 DOMAIN-CONTAINING PROTEIN-RELATED"/>
    <property type="match status" value="1"/>
</dbReference>
<feature type="domain" description="Chitin-binding type-2" evidence="7">
    <location>
        <begin position="566"/>
        <end position="621"/>
    </location>
</feature>
<feature type="domain" description="Chitin-binding type-2" evidence="7">
    <location>
        <begin position="371"/>
        <end position="425"/>
    </location>
</feature>
<dbReference type="Proteomes" id="UP000268350">
    <property type="component" value="Unassembled WGS sequence"/>
</dbReference>
<feature type="domain" description="Chitin-binding type-2" evidence="7">
    <location>
        <begin position="428"/>
        <end position="482"/>
    </location>
</feature>
<dbReference type="PROSITE" id="PS50940">
    <property type="entry name" value="CHIT_BIND_II"/>
    <property type="match status" value="22"/>
</dbReference>
<feature type="domain" description="Chitin-binding type-2" evidence="7">
    <location>
        <begin position="22"/>
        <end position="83"/>
    </location>
</feature>
<dbReference type="STRING" id="7266.A0A3B0K996"/>
<dbReference type="SMART" id="SM00494">
    <property type="entry name" value="ChtBD2"/>
    <property type="match status" value="30"/>
</dbReference>
<keyword evidence="9" id="KW-1185">Reference proteome</keyword>
<feature type="domain" description="Chitin-binding type-2" evidence="7">
    <location>
        <begin position="1704"/>
        <end position="1758"/>
    </location>
</feature>
<dbReference type="OrthoDB" id="6020543at2759"/>
<feature type="domain" description="Chitin-binding type-2" evidence="7">
    <location>
        <begin position="1025"/>
        <end position="1084"/>
    </location>
</feature>
<sequence>MRVALLAVVTLTTVAVLVGAADPECVYRKLRGLSPHWPNPTSCSSYYRCSGKGIARAVTCPAGKEYNPKNGKCATAGRGLCKLSLAAPLSLSTNLCTDEVNGAFLPKSGYCGEFYICDEQQAYAQKCDAGSVFNNTLAVCLPDTNKTCWQNLCVGEADGLLPTSDDNCANYYSCSAGVATLERCPQKSYFDDSLRACTPDTDSVCWQNFCVGMADGSGVADKTNCSVFYICSGETATTQYCPVGSIFNPEGWNCQPGTCDDTTTVEPGDDVTTTTEPCDDVTTTTEPCDEVTTTTEPCDEVTTVTEPTADCDCGSNVKNGDLVANAQNCRLYDVCVNGVLISGDCGKGNFFNSKLNVCQVDSDNECPDSSEAECTDGELQVDVQNCAKYYQCKNGVWLSASCSSGSFFDTALSACRVDSDNVCVDSSTDECNTSDPAASGKNCYSYQTCINGKWQEEVCSKDYYFDPVLGICRQDEEGYCPENKLLFNFMRPDIGNTSLNVSRRGRRSAESDGSCAGGIAQGSIVCHPTDCGKYLLCENGEMVEGSCGVGNVLQNGVCVPDTAATCWVCSNKPNGYQLPTPDDCTSYVSCYNGLATQHSCAAGEWYNGEVCEIDVTAQCINPCSCASGAVPHPICTKYYLCTDGVAQVVDCAEGEAFNNATGLCSTATVCNAKLCATAADATTYPVAGDTSRFYLCLNKEATIVSCPANTAFDATFGICQAVPSADCDQATCKGAAEDLTYPTLNCDNSSFCLCNGGAGYIQSCGEGYVYDAVDGMCQFTGQCDPAACVGNPEYWVSPDYQDPNSFCLCRVQQPVSVPCPIGYTFNSEDLVCALIPQPDPRCDPNGCSCKSDFDTIPALNTDAGFCICVDKLPSYDSCPANTVYNLEDKACLAPEITCTTNACDATQCDKLADYETFPAPDLSGFCYCRDTCPIYESCLNNTVYDTTLAICTEPEDPCATKQCDVNQCDLLPPYDPFKPEGDLQGFCYCEDGFPIYNECPEGEVVDWILKLCQVPKVDASCTCDASKCTVNMPDFEPFPPKAEDDTAGFCYCDNGEVVYDTCSEGMVFDASEQMCVIPSAPCSVCAPGTCATMDDLSTFKASNTTAGFCLCMSGSQVFVPCETGLAYDSDMGACLSTSAKIVASTACDTTQCIKRDIFSRFSARNTTSGFCTCEEFGVTAYHSCENGELYNEALAACTAEACDPSQCRRRAQFEPFAARNTSEGFCSCNGVAVYHRCDEGHVFDAALGLCTLKGFIGNIACNLLECQKRARYEPFPAHNTRSGFCSCDASDGVSVTFHSCPTGEVFDSEMGVCAGHVIQKRSLEAQAKLACLVDELRSVPANCSQYEVCVEGHWRRRTCTDQRYYNPEQRRCLEPRDDMVCAYARVTYLPACTNSSEAQTMSTRNGSCLQYFRCSGSKWRLRNCPKQHYYSSLMGSCLPLPLATKENARNICNATFIQSPPEDCQHLAVRPSAAGCDSFLMCLDNVWWRQQCPLGMYFSRERNYCVPNDGQQCPQHATTSCVSGQKRSLIGSCSIYDQCSDSQWVRMQCLAGQQFEPLLGCVPSDGRCQANGMRRVCHNGELRPLPLISADGGHCSAFFHYCEEEEWLLGSCLRGQQFNPKLNKCQAQAECREQTQTLTMSAAENSCVGQSDGLSVPDVQDCTRFYLCLQQQPAVLQRCASGSFFDAAQGYCRPNDGTCQLAVCSGVDDGRLVAHPEDCRAYYSCSSQNGTQLHQCEQGQYFHSLLSLCRADHGQCQKESDPGQEESNGRVCAGQHGVRLPHELYCNLYYACVRGLAIPVECPAQQQYNPVLGACEPESLALETCQNGQLDGNSSAVYSCGTLQEGSYLANRSDCTRYFICAGGIAVAQRCAAGSFFDPEQLLCVQDDGSCPFVENGDDGEETNNQHVPPDPMVCEGKHGYILPDPANCNNFYICVSGKLRHECCYSGSFFNATLQQCQALELPSDVDSQTELPGNSTLRAQSTLEKQCSDAPTTFDSLCSVIGNGTSVAEQGDCRRYTSCEDDVPVSQRCRNGESFDSLLRICRQSDGTCLMENGERVGVCNGLHGQLARDANNCRGFFVCLHGQTIEGNCGQGLYFNKATSSCELDVLQQCKIDGDDTVIVTDTN</sequence>
<feature type="domain" description="Chitin-binding type-2" evidence="7">
    <location>
        <begin position="1769"/>
        <end position="1827"/>
    </location>
</feature>
<feature type="domain" description="Chitin-binding type-2" evidence="7">
    <location>
        <begin position="1574"/>
        <end position="1633"/>
    </location>
</feature>
<evidence type="ECO:0000256" key="2">
    <source>
        <dbReference type="ARBA" id="ARBA00022729"/>
    </source>
</evidence>
<dbReference type="GO" id="GO:0008061">
    <property type="term" value="F:chitin binding"/>
    <property type="evidence" value="ECO:0007669"/>
    <property type="project" value="UniProtKB-KW"/>
</dbReference>
<evidence type="ECO:0000256" key="6">
    <source>
        <dbReference type="SAM" id="SignalP"/>
    </source>
</evidence>
<name>A0A3B0K996_DROGU</name>
<dbReference type="EMBL" id="OUUW01000009">
    <property type="protein sequence ID" value="SPP84690.1"/>
    <property type="molecule type" value="Genomic_DNA"/>
</dbReference>
<feature type="signal peptide" evidence="6">
    <location>
        <begin position="1"/>
        <end position="20"/>
    </location>
</feature>
<feature type="domain" description="Chitin-binding type-2" evidence="7">
    <location>
        <begin position="1389"/>
        <end position="1454"/>
    </location>
</feature>
<reference evidence="9" key="1">
    <citation type="submission" date="2018-01" db="EMBL/GenBank/DDBJ databases">
        <authorList>
            <person name="Alioto T."/>
            <person name="Alioto T."/>
        </authorList>
    </citation>
    <scope>NUCLEOTIDE SEQUENCE [LARGE SCALE GENOMIC DNA]</scope>
</reference>